<evidence type="ECO:0000313" key="5">
    <source>
        <dbReference type="EMBL" id="KAF7377320.1"/>
    </source>
</evidence>
<keyword evidence="6" id="KW-1185">Reference proteome</keyword>
<sequence length="376" mass="42402">MVMRDLIMPPETQDFATLVDKLSVDIQTLAAIRKTRYLRPRTHVAKAGNLHLAWVYAGNPNDHGRFVNMLRVSPYVFEVILDLIKDHDVFTNNSNVPQTPVDQQLAVALYRLGRYGNAASLEDIARVAGCSEEVEKVWMDKHLGFKGLWREGWLMYDGTIVVLYAKPGMNGQGYYTRKANYGLNVQIGNIPSTLRIADYSLGYTGSAHDSAAFEGTAAFKHPDWLFQGDEFAWGDSAYTLSSRVIPVHKRPASLIPDNATFDRAVSHIRVRSEHCMGALKGRFQCLRGLRVNINSNEDHWEALRWVTVAIILHNLVIYVEGEVSAAHFAPAHTRHDEEEDRGDRDEPGGEDANGEAKRRRLTQELLAHRAQRNNNQ</sequence>
<feature type="compositionally biased region" description="Basic and acidic residues" evidence="3">
    <location>
        <begin position="333"/>
        <end position="347"/>
    </location>
</feature>
<evidence type="ECO:0000256" key="2">
    <source>
        <dbReference type="ARBA" id="ARBA00022723"/>
    </source>
</evidence>
<reference evidence="5" key="1">
    <citation type="submission" date="2020-05" db="EMBL/GenBank/DDBJ databases">
        <title>Mycena genomes resolve the evolution of fungal bioluminescence.</title>
        <authorList>
            <person name="Tsai I.J."/>
        </authorList>
    </citation>
    <scope>NUCLEOTIDE SEQUENCE</scope>
    <source>
        <strain evidence="5">160909Yilan</strain>
    </source>
</reference>
<dbReference type="GO" id="GO:0046872">
    <property type="term" value="F:metal ion binding"/>
    <property type="evidence" value="ECO:0007669"/>
    <property type="project" value="UniProtKB-KW"/>
</dbReference>
<feature type="region of interest" description="Disordered" evidence="3">
    <location>
        <begin position="329"/>
        <end position="376"/>
    </location>
</feature>
<comment type="cofactor">
    <cofactor evidence="1">
        <name>a divalent metal cation</name>
        <dbReference type="ChEBI" id="CHEBI:60240"/>
    </cofactor>
</comment>
<gene>
    <name evidence="5" type="ORF">MSAN_00152600</name>
</gene>
<dbReference type="AlphaFoldDB" id="A0A8H7DKA3"/>
<dbReference type="OrthoDB" id="2408877at2759"/>
<evidence type="ECO:0000256" key="3">
    <source>
        <dbReference type="SAM" id="MobiDB-lite"/>
    </source>
</evidence>
<evidence type="ECO:0000259" key="4">
    <source>
        <dbReference type="Pfam" id="PF13359"/>
    </source>
</evidence>
<name>A0A8H7DKA3_9AGAR</name>
<dbReference type="InterPro" id="IPR027806">
    <property type="entry name" value="HARBI1_dom"/>
</dbReference>
<evidence type="ECO:0000313" key="6">
    <source>
        <dbReference type="Proteomes" id="UP000623467"/>
    </source>
</evidence>
<keyword evidence="2" id="KW-0479">Metal-binding</keyword>
<organism evidence="5 6">
    <name type="scientific">Mycena sanguinolenta</name>
    <dbReference type="NCBI Taxonomy" id="230812"/>
    <lineage>
        <taxon>Eukaryota</taxon>
        <taxon>Fungi</taxon>
        <taxon>Dikarya</taxon>
        <taxon>Basidiomycota</taxon>
        <taxon>Agaricomycotina</taxon>
        <taxon>Agaricomycetes</taxon>
        <taxon>Agaricomycetidae</taxon>
        <taxon>Agaricales</taxon>
        <taxon>Marasmiineae</taxon>
        <taxon>Mycenaceae</taxon>
        <taxon>Mycena</taxon>
    </lineage>
</organism>
<protein>
    <submittedName>
        <fullName evidence="5">DDE Tnp4 domain-containing protein</fullName>
    </submittedName>
</protein>
<proteinExistence type="predicted"/>
<dbReference type="Proteomes" id="UP000623467">
    <property type="component" value="Unassembled WGS sequence"/>
</dbReference>
<evidence type="ECO:0000256" key="1">
    <source>
        <dbReference type="ARBA" id="ARBA00001968"/>
    </source>
</evidence>
<feature type="domain" description="DDE Tnp4" evidence="4">
    <location>
        <begin position="157"/>
        <end position="314"/>
    </location>
</feature>
<comment type="caution">
    <text evidence="5">The sequence shown here is derived from an EMBL/GenBank/DDBJ whole genome shotgun (WGS) entry which is preliminary data.</text>
</comment>
<dbReference type="Pfam" id="PF13359">
    <property type="entry name" value="DDE_Tnp_4"/>
    <property type="match status" value="1"/>
</dbReference>
<dbReference type="EMBL" id="JACAZH010000001">
    <property type="protein sequence ID" value="KAF7377320.1"/>
    <property type="molecule type" value="Genomic_DNA"/>
</dbReference>
<accession>A0A8H7DKA3</accession>